<accession>A0A8C6LQP9</accession>
<dbReference type="PANTHER" id="PTHR11036:SF145">
    <property type="entry name" value="SEMAPHORIN-4A ISOFORM X1-RELATED"/>
    <property type="match status" value="1"/>
</dbReference>
<dbReference type="Proteomes" id="UP000822369">
    <property type="component" value="Chromosome 3"/>
</dbReference>
<keyword evidence="3 8" id="KW-0472">Membrane</keyword>
<dbReference type="GeneTree" id="ENSGT00940000154870"/>
<dbReference type="GO" id="GO:0030215">
    <property type="term" value="F:semaphorin receptor binding"/>
    <property type="evidence" value="ECO:0007669"/>
    <property type="project" value="InterPro"/>
</dbReference>
<gene>
    <name evidence="13" type="primary">LOC107374010</name>
    <name evidence="12" type="ORF">G4P62_019902</name>
</gene>
<dbReference type="PROSITE" id="PS50835">
    <property type="entry name" value="IG_LIKE"/>
    <property type="match status" value="1"/>
</dbReference>
<keyword evidence="5" id="KW-0325">Glycoprotein</keyword>
<feature type="compositionally biased region" description="Basic and acidic residues" evidence="7">
    <location>
        <begin position="651"/>
        <end position="676"/>
    </location>
</feature>
<dbReference type="PANTHER" id="PTHR11036">
    <property type="entry name" value="SEMAPHORIN"/>
    <property type="match status" value="1"/>
</dbReference>
<dbReference type="Pfam" id="PF01403">
    <property type="entry name" value="Sema"/>
    <property type="match status" value="1"/>
</dbReference>
<protein>
    <submittedName>
        <fullName evidence="13">Semaphorin-4B-like</fullName>
    </submittedName>
    <submittedName>
        <fullName evidence="12">Transcript variant X2</fullName>
    </submittedName>
</protein>
<feature type="region of interest" description="Disordered" evidence="7">
    <location>
        <begin position="650"/>
        <end position="676"/>
    </location>
</feature>
<dbReference type="GO" id="GO:0007411">
    <property type="term" value="P:axon guidance"/>
    <property type="evidence" value="ECO:0007669"/>
    <property type="project" value="TreeGrafter"/>
</dbReference>
<dbReference type="RefSeq" id="XP_015797642.3">
    <property type="nucleotide sequence ID" value="XM_015942156.3"/>
</dbReference>
<dbReference type="InterPro" id="IPR036179">
    <property type="entry name" value="Ig-like_dom_sf"/>
</dbReference>
<proteinExistence type="inferred from homology"/>
<dbReference type="GO" id="GO:0001755">
    <property type="term" value="P:neural crest cell migration"/>
    <property type="evidence" value="ECO:0007669"/>
    <property type="project" value="TreeGrafter"/>
</dbReference>
<evidence type="ECO:0000313" key="13">
    <source>
        <dbReference type="Ensembl" id="ENSNFUP00015021254.1"/>
    </source>
</evidence>
<dbReference type="GO" id="GO:0045499">
    <property type="term" value="F:chemorepellent activity"/>
    <property type="evidence" value="ECO:0007669"/>
    <property type="project" value="TreeGrafter"/>
</dbReference>
<evidence type="ECO:0000259" key="10">
    <source>
        <dbReference type="PROSITE" id="PS50835"/>
    </source>
</evidence>
<feature type="region of interest" description="Disordered" evidence="7">
    <location>
        <begin position="612"/>
        <end position="631"/>
    </location>
</feature>
<dbReference type="GO" id="GO:0030335">
    <property type="term" value="P:positive regulation of cell migration"/>
    <property type="evidence" value="ECO:0007669"/>
    <property type="project" value="TreeGrafter"/>
</dbReference>
<dbReference type="InterPro" id="IPR016201">
    <property type="entry name" value="PSI"/>
</dbReference>
<dbReference type="Gene3D" id="3.30.1680.10">
    <property type="entry name" value="ligand-binding face of the semaphorins, domain 2"/>
    <property type="match status" value="1"/>
</dbReference>
<dbReference type="InterPro" id="IPR015943">
    <property type="entry name" value="WD40/YVTN_repeat-like_dom_sf"/>
</dbReference>
<feature type="domain" description="Ig-like" evidence="10">
    <location>
        <begin position="523"/>
        <end position="600"/>
    </location>
</feature>
<evidence type="ECO:0000256" key="9">
    <source>
        <dbReference type="SAM" id="SignalP"/>
    </source>
</evidence>
<feature type="signal peptide" evidence="9">
    <location>
        <begin position="1"/>
        <end position="17"/>
    </location>
</feature>
<dbReference type="Pfam" id="PF01437">
    <property type="entry name" value="PSI"/>
    <property type="match status" value="1"/>
</dbReference>
<evidence type="ECO:0000259" key="11">
    <source>
        <dbReference type="PROSITE" id="PS51004"/>
    </source>
</evidence>
<dbReference type="AlphaFoldDB" id="A0A8C6LQP9"/>
<comment type="similarity">
    <text evidence="2">Belongs to the semaphorin family.</text>
</comment>
<evidence type="ECO:0000256" key="8">
    <source>
        <dbReference type="SAM" id="Phobius"/>
    </source>
</evidence>
<feature type="chain" id="PRO_5044681367" evidence="9">
    <location>
        <begin position="18"/>
        <end position="766"/>
    </location>
</feature>
<comment type="subcellular location">
    <subcellularLocation>
        <location evidence="1">Membrane</location>
    </subcellularLocation>
</comment>
<reference evidence="13" key="2">
    <citation type="submission" date="2025-05" db="UniProtKB">
        <authorList>
            <consortium name="Ensembl"/>
        </authorList>
    </citation>
    <scope>IDENTIFICATION</scope>
</reference>
<dbReference type="InterPro" id="IPR013783">
    <property type="entry name" value="Ig-like_fold"/>
</dbReference>
<keyword evidence="8" id="KW-1133">Transmembrane helix</keyword>
<evidence type="ECO:0000313" key="12">
    <source>
        <dbReference type="EMBL" id="KAF7227700.1"/>
    </source>
</evidence>
<dbReference type="InterPro" id="IPR036352">
    <property type="entry name" value="Semap_dom_sf"/>
</dbReference>
<dbReference type="GO" id="GO:0005886">
    <property type="term" value="C:plasma membrane"/>
    <property type="evidence" value="ECO:0007669"/>
    <property type="project" value="TreeGrafter"/>
</dbReference>
<keyword evidence="9" id="KW-0732">Signal</keyword>
<dbReference type="PROSITE" id="PS51004">
    <property type="entry name" value="SEMA"/>
    <property type="match status" value="1"/>
</dbReference>
<dbReference type="SMART" id="SM00423">
    <property type="entry name" value="PSI"/>
    <property type="match status" value="1"/>
</dbReference>
<dbReference type="InterPro" id="IPR002165">
    <property type="entry name" value="Plexin_repeat"/>
</dbReference>
<dbReference type="EMBL" id="JAAVVJ010000003">
    <property type="protein sequence ID" value="KAF7227700.1"/>
    <property type="molecule type" value="Genomic_DNA"/>
</dbReference>
<dbReference type="Gene3D" id="2.130.10.10">
    <property type="entry name" value="YVTN repeat-like/Quinoprotein amine dehydrogenase"/>
    <property type="match status" value="1"/>
</dbReference>
<evidence type="ECO:0000256" key="3">
    <source>
        <dbReference type="ARBA" id="ARBA00023136"/>
    </source>
</evidence>
<dbReference type="SUPFAM" id="SSF101912">
    <property type="entry name" value="Sema domain"/>
    <property type="match status" value="1"/>
</dbReference>
<dbReference type="GeneID" id="107374010"/>
<comment type="caution">
    <text evidence="6">Lacks conserved residue(s) required for the propagation of feature annotation.</text>
</comment>
<dbReference type="SUPFAM" id="SSF103575">
    <property type="entry name" value="Plexin repeat"/>
    <property type="match status" value="1"/>
</dbReference>
<dbReference type="GO" id="GO:0071526">
    <property type="term" value="P:semaphorin-plexin signaling pathway"/>
    <property type="evidence" value="ECO:0007669"/>
    <property type="project" value="TreeGrafter"/>
</dbReference>
<evidence type="ECO:0000256" key="5">
    <source>
        <dbReference type="ARBA" id="ARBA00023180"/>
    </source>
</evidence>
<reference evidence="12" key="1">
    <citation type="submission" date="2020-03" db="EMBL/GenBank/DDBJ databases">
        <title>Intra-Species Differences in Population Size shape Life History and Genome Evolution.</title>
        <authorList>
            <person name="Willemsen D."/>
            <person name="Cui R."/>
            <person name="Valenzano D.R."/>
        </authorList>
    </citation>
    <scope>NUCLEOTIDE SEQUENCE</scope>
    <source>
        <strain evidence="12">GRZ</strain>
        <tissue evidence="12">Whole</tissue>
    </source>
</reference>
<evidence type="ECO:0000313" key="14">
    <source>
        <dbReference type="Proteomes" id="UP000694548"/>
    </source>
</evidence>
<dbReference type="Gene3D" id="2.60.40.10">
    <property type="entry name" value="Immunoglobulins"/>
    <property type="match status" value="1"/>
</dbReference>
<dbReference type="OrthoDB" id="9988752at2759"/>
<organism evidence="13 14">
    <name type="scientific">Nothobranchius furzeri</name>
    <name type="common">Turquoise killifish</name>
    <dbReference type="NCBI Taxonomy" id="105023"/>
    <lineage>
        <taxon>Eukaryota</taxon>
        <taxon>Metazoa</taxon>
        <taxon>Chordata</taxon>
        <taxon>Craniata</taxon>
        <taxon>Vertebrata</taxon>
        <taxon>Euteleostomi</taxon>
        <taxon>Actinopterygii</taxon>
        <taxon>Neopterygii</taxon>
        <taxon>Teleostei</taxon>
        <taxon>Neoteleostei</taxon>
        <taxon>Acanthomorphata</taxon>
        <taxon>Ovalentaria</taxon>
        <taxon>Atherinomorphae</taxon>
        <taxon>Cyprinodontiformes</taxon>
        <taxon>Nothobranchiidae</taxon>
        <taxon>Nothobranchius</taxon>
    </lineage>
</organism>
<dbReference type="Ensembl" id="ENSNFUT00015022252.1">
    <property type="protein sequence ID" value="ENSNFUP00015021254.1"/>
    <property type="gene ID" value="ENSNFUG00015010322.1"/>
</dbReference>
<name>A0A8C6LQP9_NOTFU</name>
<sequence length="766" mass="85122">MAPSVLLLGLVLSSASALPPRISFLIDSIDRPLVHFSLPDVQNTNMLLLSDGVSTLYVGAQDTILSLDISQSDVIRLKKQVSWRPTAEEISKCGMKGKNSQVDCPNFVHVVQPINSTHLYACGSYAFSPHYAFIDVESFTLVDQGAAKGHCPFSPYERSSAITIDEELYTATTSNFLGNQPQISRYFSRGRRPDVSLDSPISLLSEPTFVSSSFDPEQQKIYFFFNEVGKEFRFTNELRTARVAQVCKDDVGGVRILQKKWTSFAKATLNCQKPKHPPFNVLQDMFTLQPPEGSESSETVFYGIFTSQWSTQTASAVCTFRLKDIRSVFSGAYKNINTLQLVTHPYLGKCGLANSSDSNLAEVRKNFLTSRSVNPVGQVVVSSEQKYSRVVVMRTQAANSQHYNVLFLLTETGFLHKMVLLDQGPWIIEEIQVFTQPQVVRSMVLSASKGVLYVGTSAGVTAVSVARCSTYQSCGQCLLARDPLCGWSRTTKVCTSPDAHHQDLVQNLESRSVEEDCQEENKPTEVTEVGVHLNEAVKLPCVKSSNRASLTWTFSQSRSLPENLFIHSADGSLRFLASSRTSGTYSCEAEEDGFREVVVSYNVRLFPNPRHLPRTEVSQSPEESFEDIETQEPTRSSDFIQELETKTIINRKQDSRSENTEVPGDHMTAEDLSTKNKSNKEGYEFSEHAGFIAKSYHSELVVVSFLLAACLCVLVLGFLHTWRQKKTDSRSVLLEASEFYSKTNASTEICSLSSPENAGPDQTVTQ</sequence>
<evidence type="ECO:0000256" key="2">
    <source>
        <dbReference type="ARBA" id="ARBA00009492"/>
    </source>
</evidence>
<evidence type="ECO:0000256" key="7">
    <source>
        <dbReference type="SAM" id="MobiDB-lite"/>
    </source>
</evidence>
<dbReference type="InterPro" id="IPR001627">
    <property type="entry name" value="Semap_dom"/>
</dbReference>
<evidence type="ECO:0000256" key="1">
    <source>
        <dbReference type="ARBA" id="ARBA00004370"/>
    </source>
</evidence>
<keyword evidence="14" id="KW-1185">Reference proteome</keyword>
<dbReference type="InterPro" id="IPR027231">
    <property type="entry name" value="Semaphorin"/>
</dbReference>
<feature type="domain" description="Sema" evidence="11">
    <location>
        <begin position="21"/>
        <end position="465"/>
    </location>
</feature>
<dbReference type="OMA" id="ACGSYAY"/>
<keyword evidence="8" id="KW-0812">Transmembrane</keyword>
<feature type="transmembrane region" description="Helical" evidence="8">
    <location>
        <begin position="700"/>
        <end position="722"/>
    </location>
</feature>
<evidence type="ECO:0000256" key="4">
    <source>
        <dbReference type="ARBA" id="ARBA00023157"/>
    </source>
</evidence>
<evidence type="ECO:0000256" key="6">
    <source>
        <dbReference type="PROSITE-ProRule" id="PRU00352"/>
    </source>
</evidence>
<dbReference type="InterPro" id="IPR007110">
    <property type="entry name" value="Ig-like_dom"/>
</dbReference>
<dbReference type="Proteomes" id="UP000694548">
    <property type="component" value="Unassembled WGS sequence"/>
</dbReference>
<keyword evidence="4" id="KW-1015">Disulfide bond</keyword>
<dbReference type="SMART" id="SM00630">
    <property type="entry name" value="Sema"/>
    <property type="match status" value="1"/>
</dbReference>
<dbReference type="SUPFAM" id="SSF48726">
    <property type="entry name" value="Immunoglobulin"/>
    <property type="match status" value="1"/>
</dbReference>